<keyword evidence="4" id="KW-1185">Reference proteome</keyword>
<dbReference type="InterPro" id="IPR050767">
    <property type="entry name" value="Sel1_AlgK"/>
</dbReference>
<evidence type="ECO:0000256" key="1">
    <source>
        <dbReference type="ARBA" id="ARBA00038101"/>
    </source>
</evidence>
<dbReference type="InterPro" id="IPR008271">
    <property type="entry name" value="Ser/Thr_kinase_AS"/>
</dbReference>
<sequence>MKFLRRFNFSQMLNFGDFDQESIQKIKESNVIIIGSYQNEKIIVCFQDNLIIFKQDHLNQIKSLFSDINKGKVFILPNSYSKIKELSQKDYSNSVNNNIDQIKIFNSEIKEFSRSFNILCMEDKSINEFWNIICPYLSAYLIKESYFKNNEDRLFNFLSNIKEPKKSKIFNFNDFIYLRPIGNSATSTTSLYYHIESEKLFAIKMQNSNESDRYIKREKANYEKIYYPFIPRYYGEVDSANTSIVIEYINGSTLSDPKKLNLSSTDRIISLIELIFTFKYLHSHKFIYRDLKPNNVIYDINKRTVLIDFDRMVEYDKIINDASDYSKSMNPGFIAPEILLGQTSYKSDIYSLGVMIVQLFDSVILKDGMINVSKLKNMKIKEIVQRCINEKRPELYEVKNFITNYYKEIDPTINIKEITNHIYLLESIDDLLSKMQNLNEKEVDSKICYIMGLFHLKNEDENGMNYITDAVNQNNPDAQNFLGCCHLNGNYLEKDDQKAIHYFQLAANQNHSIALFNLGLIYCENQNDMAKGFKYIMQAADQNEAKALNYIGYLYLNGIYVQKNVNKGINYIKRAADNNCAEAHFNLGMIFYEKQPKDIKKAIYYLDLSAQQDLVEAQYYLGDIYYKDAEIGNIKKAIYYLKLAADNNYLDAQYDLAVLYLDNKMLDKRDEAIDYLAKAANNNHLRSQYLLSLIYNKGEFVKPDNAKSIDYLTLCAKQNHLNSQFTLGLLYLEGKIVKQDINKGFLYLKMSADQNYLRALFILGMFYFEGRYINQDIDKSIFYLIKCANQSNLRLSFEDHQSVMFSQYNLGFIYCEDQYKRKDLKEALKYFKLAADQGQFDAQFQYAKLCFNKYEKSQIDTVIHYLKLASNQDHYIAQYWLGNIFSDLELGKYDIPQAIHYLTMSSYLGDVIVA</sequence>
<dbReference type="PANTHER" id="PTHR11102">
    <property type="entry name" value="SEL-1-LIKE PROTEIN"/>
    <property type="match status" value="1"/>
</dbReference>
<dbReference type="Proteomes" id="UP001470230">
    <property type="component" value="Unassembled WGS sequence"/>
</dbReference>
<dbReference type="InterPro" id="IPR011990">
    <property type="entry name" value="TPR-like_helical_dom_sf"/>
</dbReference>
<dbReference type="SMART" id="SM00220">
    <property type="entry name" value="S_TKc"/>
    <property type="match status" value="1"/>
</dbReference>
<name>A0ABR2HHU9_9EUKA</name>
<dbReference type="Gene3D" id="1.25.40.10">
    <property type="entry name" value="Tetratricopeptide repeat domain"/>
    <property type="match status" value="3"/>
</dbReference>
<dbReference type="Gene3D" id="1.10.510.10">
    <property type="entry name" value="Transferase(Phosphotransferase) domain 1"/>
    <property type="match status" value="1"/>
</dbReference>
<accession>A0ABR2HHU9</accession>
<comment type="similarity">
    <text evidence="1">Belongs to the sel-1 family.</text>
</comment>
<dbReference type="SMART" id="SM00671">
    <property type="entry name" value="SEL1"/>
    <property type="match status" value="13"/>
</dbReference>
<evidence type="ECO:0000259" key="2">
    <source>
        <dbReference type="PROSITE" id="PS50011"/>
    </source>
</evidence>
<dbReference type="Pfam" id="PF08238">
    <property type="entry name" value="Sel1"/>
    <property type="match status" value="11"/>
</dbReference>
<dbReference type="SUPFAM" id="SSF81901">
    <property type="entry name" value="HCP-like"/>
    <property type="match status" value="3"/>
</dbReference>
<dbReference type="SUPFAM" id="SSF56112">
    <property type="entry name" value="Protein kinase-like (PK-like)"/>
    <property type="match status" value="1"/>
</dbReference>
<dbReference type="CDD" id="cd00180">
    <property type="entry name" value="PKc"/>
    <property type="match status" value="1"/>
</dbReference>
<dbReference type="InterPro" id="IPR006597">
    <property type="entry name" value="Sel1-like"/>
</dbReference>
<dbReference type="InterPro" id="IPR011009">
    <property type="entry name" value="Kinase-like_dom_sf"/>
</dbReference>
<evidence type="ECO:0000313" key="4">
    <source>
        <dbReference type="Proteomes" id="UP001470230"/>
    </source>
</evidence>
<dbReference type="InterPro" id="IPR000719">
    <property type="entry name" value="Prot_kinase_dom"/>
</dbReference>
<dbReference type="PROSITE" id="PS00108">
    <property type="entry name" value="PROTEIN_KINASE_ST"/>
    <property type="match status" value="1"/>
</dbReference>
<organism evidence="3 4">
    <name type="scientific">Tritrichomonas musculus</name>
    <dbReference type="NCBI Taxonomy" id="1915356"/>
    <lineage>
        <taxon>Eukaryota</taxon>
        <taxon>Metamonada</taxon>
        <taxon>Parabasalia</taxon>
        <taxon>Tritrichomonadida</taxon>
        <taxon>Tritrichomonadidae</taxon>
        <taxon>Tritrichomonas</taxon>
    </lineage>
</organism>
<dbReference type="PANTHER" id="PTHR11102:SF160">
    <property type="entry name" value="ERAD-ASSOCIATED E3 UBIQUITIN-PROTEIN LIGASE COMPONENT HRD3"/>
    <property type="match status" value="1"/>
</dbReference>
<dbReference type="Pfam" id="PF00069">
    <property type="entry name" value="Pkinase"/>
    <property type="match status" value="1"/>
</dbReference>
<gene>
    <name evidence="3" type="ORF">M9Y10_018836</name>
</gene>
<feature type="domain" description="Protein kinase" evidence="2">
    <location>
        <begin position="175"/>
        <end position="424"/>
    </location>
</feature>
<comment type="caution">
    <text evidence="3">The sequence shown here is derived from an EMBL/GenBank/DDBJ whole genome shotgun (WGS) entry which is preliminary data.</text>
</comment>
<evidence type="ECO:0000313" key="3">
    <source>
        <dbReference type="EMBL" id="KAK8847804.1"/>
    </source>
</evidence>
<dbReference type="EMBL" id="JAPFFF010000027">
    <property type="protein sequence ID" value="KAK8847804.1"/>
    <property type="molecule type" value="Genomic_DNA"/>
</dbReference>
<reference evidence="3 4" key="1">
    <citation type="submission" date="2024-04" db="EMBL/GenBank/DDBJ databases">
        <title>Tritrichomonas musculus Genome.</title>
        <authorList>
            <person name="Alves-Ferreira E."/>
            <person name="Grigg M."/>
            <person name="Lorenzi H."/>
            <person name="Galac M."/>
        </authorList>
    </citation>
    <scope>NUCLEOTIDE SEQUENCE [LARGE SCALE GENOMIC DNA]</scope>
    <source>
        <strain evidence="3 4">EAF2021</strain>
    </source>
</reference>
<dbReference type="PROSITE" id="PS50011">
    <property type="entry name" value="PROTEIN_KINASE_DOM"/>
    <property type="match status" value="1"/>
</dbReference>
<proteinExistence type="inferred from homology"/>
<dbReference type="Gene3D" id="3.30.200.20">
    <property type="entry name" value="Phosphorylase Kinase, domain 1"/>
    <property type="match status" value="1"/>
</dbReference>
<protein>
    <recommendedName>
        <fullName evidence="2">Protein kinase domain-containing protein</fullName>
    </recommendedName>
</protein>